<feature type="domain" description="Amidohydrolase-related" evidence="3">
    <location>
        <begin position="53"/>
        <end position="416"/>
    </location>
</feature>
<comment type="caution">
    <text evidence="4">The sequence shown here is derived from an EMBL/GenBank/DDBJ whole genome shotgun (WGS) entry which is preliminary data.</text>
</comment>
<dbReference type="Proteomes" id="UP001500620">
    <property type="component" value="Unassembled WGS sequence"/>
</dbReference>
<dbReference type="Gene3D" id="2.30.40.10">
    <property type="entry name" value="Urease, subunit C, domain 1"/>
    <property type="match status" value="1"/>
</dbReference>
<dbReference type="InterPro" id="IPR011059">
    <property type="entry name" value="Metal-dep_hydrolase_composite"/>
</dbReference>
<protein>
    <submittedName>
        <fullName evidence="4">Formimidoylglutamate deiminase</fullName>
    </submittedName>
</protein>
<organism evidence="4 5">
    <name type="scientific">Dactylosporangium darangshiense</name>
    <dbReference type="NCBI Taxonomy" id="579108"/>
    <lineage>
        <taxon>Bacteria</taxon>
        <taxon>Bacillati</taxon>
        <taxon>Actinomycetota</taxon>
        <taxon>Actinomycetes</taxon>
        <taxon>Micromonosporales</taxon>
        <taxon>Micromonosporaceae</taxon>
        <taxon>Dactylosporangium</taxon>
    </lineage>
</organism>
<dbReference type="Pfam" id="PF01979">
    <property type="entry name" value="Amidohydro_1"/>
    <property type="match status" value="1"/>
</dbReference>
<evidence type="ECO:0000313" key="5">
    <source>
        <dbReference type="Proteomes" id="UP001500620"/>
    </source>
</evidence>
<dbReference type="EMBL" id="BAABAT010000050">
    <property type="protein sequence ID" value="GAA4262141.1"/>
    <property type="molecule type" value="Genomic_DNA"/>
</dbReference>
<name>A0ABP8DQZ0_9ACTN</name>
<dbReference type="InterPro" id="IPR010252">
    <property type="entry name" value="HutF"/>
</dbReference>
<gene>
    <name evidence="4" type="ORF">GCM10022255_097720</name>
</gene>
<sequence>MTRYHCSHAWLPTGVAIDVLVEVAGGRFVAVHPRTPVDAPEAAGAVRLAGVTLPGMANAHSHAFHRALRGRTQQGRGTFWTWREQMYAVAGALDPDSYHALAVAAYAEMALAGITCVGEFHYLHHGPGGVKYSDPNAMGEALIAAAADAGIRITLLDTLYLTAGVDGRPLEGTQLRFGDGSFDAWSNRLDRLRPRPHARIGAAAHSVRAVPVAALAELAARTEGMPTHVHLSEQRAENEACLAVHGRTPTELLADRGLLGPRVTAVHATHLTDTDRAELGDSGTGACFCPTTERDLADGIGHARALSDAGSPLSLGSDSHAVVDLFEEARGLEMHERLHTEHRGHFTGAELIDAATAAGHAALGWSHSGAIAVGARADLVTVALDSPRTAGCDPAAIAFAATAADVRHVVVDGRVVVRDGLHLAVPDVGAALTRALQTITTAPAGVLPSSNTDRPGRADAGPSGDPDEGGAANGASPNRAAGGAAERGGESSKSGAPGSAVGIAERGGESSKGRAPGAADGTAERGDWSGENGAPPAADGAAERGGESGENGAPPAAVDGGKAVAGQGGGNRIGAVQ</sequence>
<feature type="region of interest" description="Disordered" evidence="2">
    <location>
        <begin position="443"/>
        <end position="577"/>
    </location>
</feature>
<dbReference type="NCBIfam" id="NF006681">
    <property type="entry name" value="PRK09229.1-2"/>
    <property type="match status" value="1"/>
</dbReference>
<dbReference type="NCBIfam" id="TIGR02022">
    <property type="entry name" value="hutF"/>
    <property type="match status" value="1"/>
</dbReference>
<dbReference type="InterPro" id="IPR032466">
    <property type="entry name" value="Metal_Hydrolase"/>
</dbReference>
<dbReference type="PANTHER" id="PTHR43794:SF11">
    <property type="entry name" value="AMIDOHYDROLASE-RELATED DOMAIN-CONTAINING PROTEIN"/>
    <property type="match status" value="1"/>
</dbReference>
<feature type="compositionally biased region" description="Low complexity" evidence="2">
    <location>
        <begin position="552"/>
        <end position="565"/>
    </location>
</feature>
<dbReference type="Gene3D" id="3.20.20.140">
    <property type="entry name" value="Metal-dependent hydrolases"/>
    <property type="match status" value="1"/>
</dbReference>
<dbReference type="SUPFAM" id="SSF51338">
    <property type="entry name" value="Composite domain of metallo-dependent hydrolases"/>
    <property type="match status" value="1"/>
</dbReference>
<dbReference type="InterPro" id="IPR050287">
    <property type="entry name" value="MTA/SAH_deaminase"/>
</dbReference>
<proteinExistence type="predicted"/>
<keyword evidence="1" id="KW-0378">Hydrolase</keyword>
<evidence type="ECO:0000256" key="1">
    <source>
        <dbReference type="ARBA" id="ARBA00022801"/>
    </source>
</evidence>
<dbReference type="PANTHER" id="PTHR43794">
    <property type="entry name" value="AMINOHYDROLASE SSNA-RELATED"/>
    <property type="match status" value="1"/>
</dbReference>
<keyword evidence="5" id="KW-1185">Reference proteome</keyword>
<evidence type="ECO:0000313" key="4">
    <source>
        <dbReference type="EMBL" id="GAA4262141.1"/>
    </source>
</evidence>
<evidence type="ECO:0000259" key="3">
    <source>
        <dbReference type="Pfam" id="PF01979"/>
    </source>
</evidence>
<evidence type="ECO:0000256" key="2">
    <source>
        <dbReference type="SAM" id="MobiDB-lite"/>
    </source>
</evidence>
<dbReference type="SUPFAM" id="SSF51556">
    <property type="entry name" value="Metallo-dependent hydrolases"/>
    <property type="match status" value="1"/>
</dbReference>
<dbReference type="InterPro" id="IPR006680">
    <property type="entry name" value="Amidohydro-rel"/>
</dbReference>
<accession>A0ABP8DQZ0</accession>
<feature type="compositionally biased region" description="Gly residues" evidence="2">
    <location>
        <begin position="566"/>
        <end position="577"/>
    </location>
</feature>
<reference evidence="5" key="1">
    <citation type="journal article" date="2019" name="Int. J. Syst. Evol. Microbiol.">
        <title>The Global Catalogue of Microorganisms (GCM) 10K type strain sequencing project: providing services to taxonomists for standard genome sequencing and annotation.</title>
        <authorList>
            <consortium name="The Broad Institute Genomics Platform"/>
            <consortium name="The Broad Institute Genome Sequencing Center for Infectious Disease"/>
            <person name="Wu L."/>
            <person name="Ma J."/>
        </authorList>
    </citation>
    <scope>NUCLEOTIDE SEQUENCE [LARGE SCALE GENOMIC DNA]</scope>
    <source>
        <strain evidence="5">JCM 17441</strain>
    </source>
</reference>